<protein>
    <submittedName>
        <fullName evidence="1">Uncharacterized protein</fullName>
    </submittedName>
</protein>
<dbReference type="Proteomes" id="UP001149163">
    <property type="component" value="Unassembled WGS sequence"/>
</dbReference>
<proteinExistence type="predicted"/>
<reference evidence="1" key="2">
    <citation type="journal article" date="2023" name="IMA Fungus">
        <title>Comparative genomic study of the Penicillium genus elucidates a diverse pangenome and 15 lateral gene transfer events.</title>
        <authorList>
            <person name="Petersen C."/>
            <person name="Sorensen T."/>
            <person name="Nielsen M.R."/>
            <person name="Sondergaard T.E."/>
            <person name="Sorensen J.L."/>
            <person name="Fitzpatrick D.A."/>
            <person name="Frisvad J.C."/>
            <person name="Nielsen K.L."/>
        </authorList>
    </citation>
    <scope>NUCLEOTIDE SEQUENCE</scope>
    <source>
        <strain evidence="1">IBT 26290</strain>
    </source>
</reference>
<dbReference type="OrthoDB" id="4364812at2759"/>
<dbReference type="GeneID" id="81429416"/>
<evidence type="ECO:0000313" key="1">
    <source>
        <dbReference type="EMBL" id="KAJ5157016.1"/>
    </source>
</evidence>
<gene>
    <name evidence="1" type="ORF">N7482_008116</name>
</gene>
<evidence type="ECO:0000313" key="2">
    <source>
        <dbReference type="Proteomes" id="UP001149163"/>
    </source>
</evidence>
<reference evidence="1" key="1">
    <citation type="submission" date="2022-11" db="EMBL/GenBank/DDBJ databases">
        <authorList>
            <person name="Petersen C."/>
        </authorList>
    </citation>
    <scope>NUCLEOTIDE SEQUENCE</scope>
    <source>
        <strain evidence="1">IBT 26290</strain>
    </source>
</reference>
<organism evidence="1 2">
    <name type="scientific">Penicillium canariense</name>
    <dbReference type="NCBI Taxonomy" id="189055"/>
    <lineage>
        <taxon>Eukaryota</taxon>
        <taxon>Fungi</taxon>
        <taxon>Dikarya</taxon>
        <taxon>Ascomycota</taxon>
        <taxon>Pezizomycotina</taxon>
        <taxon>Eurotiomycetes</taxon>
        <taxon>Eurotiomycetidae</taxon>
        <taxon>Eurotiales</taxon>
        <taxon>Aspergillaceae</taxon>
        <taxon>Penicillium</taxon>
    </lineage>
</organism>
<name>A0A9W9LH74_9EURO</name>
<comment type="caution">
    <text evidence="1">The sequence shown here is derived from an EMBL/GenBank/DDBJ whole genome shotgun (WGS) entry which is preliminary data.</text>
</comment>
<accession>A0A9W9LH74</accession>
<dbReference type="EMBL" id="JAPQKN010000006">
    <property type="protein sequence ID" value="KAJ5157016.1"/>
    <property type="molecule type" value="Genomic_DNA"/>
</dbReference>
<dbReference type="AlphaFoldDB" id="A0A9W9LH74"/>
<sequence length="162" mass="18285">MSDLHAWQADLFLLEKWQDDSSLSTDSQREHIFSEFVALGIRGRKVAEESGYDPAEDENPWTSFYSDYHMQLVMNRIHIVDKTTLASKGRDAGKVPVVFVDECGRPIRYSRLELEEAADIVNLENFMLIEHGSWANAQVGESYEWGAPLGPPYGENGGDTSE</sequence>
<dbReference type="RefSeq" id="XP_056540005.1">
    <property type="nucleotide sequence ID" value="XM_056690240.1"/>
</dbReference>
<keyword evidence="2" id="KW-1185">Reference proteome</keyword>